<evidence type="ECO:0000259" key="8">
    <source>
        <dbReference type="SMART" id="SM00363"/>
    </source>
</evidence>
<evidence type="ECO:0000313" key="9">
    <source>
        <dbReference type="EMBL" id="AEM73404.1"/>
    </source>
</evidence>
<comment type="catalytic activity">
    <reaction evidence="1 7">
        <text>a uridine in RNA = a pseudouridine in RNA</text>
        <dbReference type="Rhea" id="RHEA:48348"/>
        <dbReference type="Rhea" id="RHEA-COMP:12068"/>
        <dbReference type="Rhea" id="RHEA-COMP:12069"/>
        <dbReference type="ChEBI" id="CHEBI:65314"/>
        <dbReference type="ChEBI" id="CHEBI:65315"/>
    </reaction>
</comment>
<dbReference type="InterPro" id="IPR006224">
    <property type="entry name" value="PsdUridine_synth_RluA-like_CS"/>
</dbReference>
<dbReference type="Pfam" id="PF01479">
    <property type="entry name" value="S4"/>
    <property type="match status" value="1"/>
</dbReference>
<dbReference type="InterPro" id="IPR006145">
    <property type="entry name" value="PsdUridine_synth_RsuA/RluA"/>
</dbReference>
<dbReference type="GO" id="GO:0000455">
    <property type="term" value="P:enzyme-directed rRNA pseudouridine synthesis"/>
    <property type="evidence" value="ECO:0007669"/>
    <property type="project" value="TreeGrafter"/>
</dbReference>
<organism evidence="9 10">
    <name type="scientific">Caldicellulosiruptor acetigenus 6A</name>
    <dbReference type="NCBI Taxonomy" id="632516"/>
    <lineage>
        <taxon>Bacteria</taxon>
        <taxon>Bacillati</taxon>
        <taxon>Bacillota</taxon>
        <taxon>Bacillota incertae sedis</taxon>
        <taxon>Caldicellulosiruptorales</taxon>
        <taxon>Caldicellulosiruptoraceae</taxon>
        <taxon>Caldicellulosiruptor</taxon>
    </lineage>
</organism>
<evidence type="ECO:0000256" key="2">
    <source>
        <dbReference type="ARBA" id="ARBA00010876"/>
    </source>
</evidence>
<dbReference type="PROSITE" id="PS50889">
    <property type="entry name" value="S4"/>
    <property type="match status" value="1"/>
</dbReference>
<comment type="function">
    <text evidence="7">Responsible for synthesis of pseudouridine from uracil.</text>
</comment>
<evidence type="ECO:0000256" key="3">
    <source>
        <dbReference type="ARBA" id="ARBA00022884"/>
    </source>
</evidence>
<dbReference type="AlphaFoldDB" id="G2PTT6"/>
<evidence type="ECO:0000256" key="5">
    <source>
        <dbReference type="PIRSR" id="PIRSR606225-1"/>
    </source>
</evidence>
<dbReference type="NCBIfam" id="TIGR00005">
    <property type="entry name" value="rluA_subfam"/>
    <property type="match status" value="1"/>
</dbReference>
<dbReference type="InterPro" id="IPR020103">
    <property type="entry name" value="PsdUridine_synth_cat_dom_sf"/>
</dbReference>
<evidence type="ECO:0000256" key="1">
    <source>
        <dbReference type="ARBA" id="ARBA00000073"/>
    </source>
</evidence>
<dbReference type="SUPFAM" id="SSF55174">
    <property type="entry name" value="Alpha-L RNA-binding motif"/>
    <property type="match status" value="1"/>
</dbReference>
<dbReference type="InterPro" id="IPR002942">
    <property type="entry name" value="S4_RNA-bd"/>
</dbReference>
<dbReference type="Gene3D" id="3.30.2350.10">
    <property type="entry name" value="Pseudouridine synthase"/>
    <property type="match status" value="1"/>
</dbReference>
<dbReference type="CDD" id="cd02869">
    <property type="entry name" value="PseudoU_synth_RluA_like"/>
    <property type="match status" value="1"/>
</dbReference>
<comment type="similarity">
    <text evidence="2 7">Belongs to the pseudouridine synthase RluA family.</text>
</comment>
<dbReference type="PANTHER" id="PTHR21600:SF44">
    <property type="entry name" value="RIBOSOMAL LARGE SUBUNIT PSEUDOURIDINE SYNTHASE D"/>
    <property type="match status" value="1"/>
</dbReference>
<dbReference type="PANTHER" id="PTHR21600">
    <property type="entry name" value="MITOCHONDRIAL RNA PSEUDOURIDINE SYNTHASE"/>
    <property type="match status" value="1"/>
</dbReference>
<dbReference type="GO" id="GO:0003723">
    <property type="term" value="F:RNA binding"/>
    <property type="evidence" value="ECO:0007669"/>
    <property type="project" value="UniProtKB-KW"/>
</dbReference>
<proteinExistence type="inferred from homology"/>
<dbReference type="Proteomes" id="UP000009257">
    <property type="component" value="Chromosome"/>
</dbReference>
<feature type="active site" evidence="5">
    <location>
        <position position="132"/>
    </location>
</feature>
<dbReference type="EMBL" id="CP003001">
    <property type="protein sequence ID" value="AEM73404.1"/>
    <property type="molecule type" value="Genomic_DNA"/>
</dbReference>
<evidence type="ECO:0000256" key="4">
    <source>
        <dbReference type="ARBA" id="ARBA00023235"/>
    </source>
</evidence>
<dbReference type="RefSeq" id="WP_014042245.1">
    <property type="nucleotide sequence ID" value="NC_015949.1"/>
</dbReference>
<protein>
    <recommendedName>
        <fullName evidence="7">Pseudouridine synthase</fullName>
        <ecNumber evidence="7">5.4.99.-</ecNumber>
    </recommendedName>
</protein>
<dbReference type="SUPFAM" id="SSF55120">
    <property type="entry name" value="Pseudouridine synthase"/>
    <property type="match status" value="1"/>
</dbReference>
<dbReference type="KEGG" id="clc:Calla_0752"/>
<dbReference type="GO" id="GO:0120159">
    <property type="term" value="F:rRNA pseudouridine synthase activity"/>
    <property type="evidence" value="ECO:0007669"/>
    <property type="project" value="UniProtKB-ARBA"/>
</dbReference>
<keyword evidence="4 7" id="KW-0413">Isomerase</keyword>
<dbReference type="SMART" id="SM00363">
    <property type="entry name" value="S4"/>
    <property type="match status" value="1"/>
</dbReference>
<evidence type="ECO:0000256" key="6">
    <source>
        <dbReference type="PROSITE-ProRule" id="PRU00182"/>
    </source>
</evidence>
<dbReference type="EC" id="5.4.99.-" evidence="7"/>
<sequence>MTVEGFDGRLDKYLSEALSKTRSFVQKIIEEGNVWVNQTQVLKPAYKVKSGDIIKVVIPEPKQLSLVAQDIDIEVVYEDEHLAVINKPCGMVVHPGTGNFENTLVNALLHKFSGRLSSINGVIRPGIVHRLDKDTSGLLIVAKTDEAHIKLSEALKSHQIKRIYYAICEGVLKEDSGVINAPIGRHPVNRLKMAVVPNGKEAVTYFEVLERFDKYTFIKLRLKTGRTHQIRVHMSYIGYPLLGDSSYGRAKNEFGVQGQVLHAGEIEFVHPITSKVLHFSADLPEYFVEILNMLRNRNNK</sequence>
<name>G2PTT6_9FIRM</name>
<dbReference type="CDD" id="cd00165">
    <property type="entry name" value="S4"/>
    <property type="match status" value="1"/>
</dbReference>
<dbReference type="InterPro" id="IPR050188">
    <property type="entry name" value="RluA_PseudoU_synthase"/>
</dbReference>
<evidence type="ECO:0000313" key="10">
    <source>
        <dbReference type="Proteomes" id="UP000009257"/>
    </source>
</evidence>
<dbReference type="InterPro" id="IPR036986">
    <property type="entry name" value="S4_RNA-bd_sf"/>
</dbReference>
<dbReference type="FunFam" id="3.30.2350.10:FF:000006">
    <property type="entry name" value="Pseudouridine synthase"/>
    <property type="match status" value="1"/>
</dbReference>
<accession>G2PTT6</accession>
<gene>
    <name evidence="9" type="ORF">Calla_0752</name>
</gene>
<keyword evidence="3 6" id="KW-0694">RNA-binding</keyword>
<dbReference type="Pfam" id="PF00849">
    <property type="entry name" value="PseudoU_synth_2"/>
    <property type="match status" value="1"/>
</dbReference>
<dbReference type="HOGENOM" id="CLU_016902_4_4_9"/>
<feature type="domain" description="RNA-binding S4" evidence="8">
    <location>
        <begin position="8"/>
        <end position="72"/>
    </location>
</feature>
<reference evidence="9 10" key="1">
    <citation type="submission" date="2011-08" db="EMBL/GenBank/DDBJ databases">
        <title>Complete sequence of Caldicellulosiruptor lactoaceticus 6A.</title>
        <authorList>
            <consortium name="US DOE Joint Genome Institute"/>
            <person name="Lucas S."/>
            <person name="Han J."/>
            <person name="Lapidus A."/>
            <person name="Cheng J.-F."/>
            <person name="Goodwin L."/>
            <person name="Pitluck S."/>
            <person name="Peters L."/>
            <person name="Davenport K."/>
            <person name="Detter J.C."/>
            <person name="Han C."/>
            <person name="Tapia R."/>
            <person name="Land M."/>
            <person name="Hauser L."/>
            <person name="Kyrpides N."/>
            <person name="Ivanova N."/>
            <person name="Ovchinnikova G."/>
            <person name="Pagani I."/>
            <person name="Blumer-Schuette S.E."/>
            <person name="Kelly R.M."/>
            <person name="Woyke T."/>
        </authorList>
    </citation>
    <scope>NUCLEOTIDE SEQUENCE [LARGE SCALE GENOMIC DNA]</scope>
    <source>
        <strain evidence="9 10">6A</strain>
    </source>
</reference>
<dbReference type="PROSITE" id="PS01129">
    <property type="entry name" value="PSI_RLU"/>
    <property type="match status" value="1"/>
</dbReference>
<dbReference type="InterPro" id="IPR006225">
    <property type="entry name" value="PsdUridine_synth_RluC/D"/>
</dbReference>
<evidence type="ECO:0000256" key="7">
    <source>
        <dbReference type="RuleBase" id="RU362028"/>
    </source>
</evidence>
<dbReference type="Gene3D" id="3.10.290.10">
    <property type="entry name" value="RNA-binding S4 domain"/>
    <property type="match status" value="1"/>
</dbReference>